<reference evidence="1" key="1">
    <citation type="submission" date="2022-04" db="EMBL/GenBank/DDBJ databases">
        <title>Genome of the entomopathogenic fungus Entomophthora muscae.</title>
        <authorList>
            <person name="Elya C."/>
            <person name="Lovett B.R."/>
            <person name="Lee E."/>
            <person name="Macias A.M."/>
            <person name="Hajek A.E."/>
            <person name="De Bivort B.L."/>
            <person name="Kasson M.T."/>
            <person name="De Fine Licht H.H."/>
            <person name="Stajich J.E."/>
        </authorList>
    </citation>
    <scope>NUCLEOTIDE SEQUENCE</scope>
    <source>
        <strain evidence="1">Berkeley</strain>
    </source>
</reference>
<gene>
    <name evidence="1" type="ORF">DSO57_1019597</name>
</gene>
<proteinExistence type="predicted"/>
<organism evidence="1 2">
    <name type="scientific">Entomophthora muscae</name>
    <dbReference type="NCBI Taxonomy" id="34485"/>
    <lineage>
        <taxon>Eukaryota</taxon>
        <taxon>Fungi</taxon>
        <taxon>Fungi incertae sedis</taxon>
        <taxon>Zoopagomycota</taxon>
        <taxon>Entomophthoromycotina</taxon>
        <taxon>Entomophthoromycetes</taxon>
        <taxon>Entomophthorales</taxon>
        <taxon>Entomophthoraceae</taxon>
        <taxon>Entomophthora</taxon>
    </lineage>
</organism>
<evidence type="ECO:0000313" key="2">
    <source>
        <dbReference type="Proteomes" id="UP001165960"/>
    </source>
</evidence>
<name>A0ACC2T407_9FUNG</name>
<sequence length="139" mass="15811">MDTLIQDESLFTTSASLVDSVDKRVLVLLRDGKKLIGVLRSYDQFANLVLQETIERVYIGEAFGDIERGVFIVRGENVVLMGEIDEEIEDLLPLHQLPVGTILAAQKDETERSRRLEKMRHQALHAQGFSVDFVDTDFY</sequence>
<comment type="caution">
    <text evidence="1">The sequence shown here is derived from an EMBL/GenBank/DDBJ whole genome shotgun (WGS) entry which is preliminary data.</text>
</comment>
<protein>
    <submittedName>
        <fullName evidence="1">Uncharacterized protein</fullName>
    </submittedName>
</protein>
<dbReference type="EMBL" id="QTSX02003639">
    <property type="protein sequence ID" value="KAJ9069328.1"/>
    <property type="molecule type" value="Genomic_DNA"/>
</dbReference>
<accession>A0ACC2T407</accession>
<evidence type="ECO:0000313" key="1">
    <source>
        <dbReference type="EMBL" id="KAJ9069328.1"/>
    </source>
</evidence>
<dbReference type="Proteomes" id="UP001165960">
    <property type="component" value="Unassembled WGS sequence"/>
</dbReference>
<keyword evidence="2" id="KW-1185">Reference proteome</keyword>